<sequence length="223" mass="24406">MAPVTCFSNNALAYTYKKMGNSLTNRTKTPNGSTYAPSILNKNTWKRERNLQEYELRSKTLPVRSSAPAVNLEPTAIKSLPKTTKTATTSATATSAQNAGETSRVLFLLYLIHRTWNVLTDNKSKSSHHSQSMAKTVNDSAYFESSDCSLAITDLQGGGGGGGGDSISQCCSQYSLCSCSSCYNELQQQNIYSSIDEEYSQDSIGEKAKHLNKRGKKVHVYDN</sequence>
<feature type="region of interest" description="Disordered" evidence="1">
    <location>
        <begin position="72"/>
        <end position="95"/>
    </location>
</feature>
<dbReference type="AlphaFoldDB" id="A0A1A9UI71"/>
<feature type="compositionally biased region" description="Low complexity" evidence="1">
    <location>
        <begin position="82"/>
        <end position="95"/>
    </location>
</feature>
<dbReference type="VEuPathDB" id="VectorBase:GAUT005653"/>
<evidence type="ECO:0000313" key="3">
    <source>
        <dbReference type="Proteomes" id="UP000078200"/>
    </source>
</evidence>
<reference evidence="2" key="1">
    <citation type="submission" date="2020-05" db="UniProtKB">
        <authorList>
            <consortium name="EnsemblMetazoa"/>
        </authorList>
    </citation>
    <scope>IDENTIFICATION</scope>
    <source>
        <strain evidence="2">TTRI</strain>
    </source>
</reference>
<dbReference type="STRING" id="7395.A0A1A9UI71"/>
<proteinExistence type="predicted"/>
<evidence type="ECO:0000313" key="2">
    <source>
        <dbReference type="EnsemblMetazoa" id="GAUT005653-PA"/>
    </source>
</evidence>
<name>A0A1A9UI71_GLOAU</name>
<evidence type="ECO:0000256" key="1">
    <source>
        <dbReference type="SAM" id="MobiDB-lite"/>
    </source>
</evidence>
<protein>
    <recommendedName>
        <fullName evidence="4">DUF4802 domain-containing protein</fullName>
    </recommendedName>
</protein>
<evidence type="ECO:0008006" key="4">
    <source>
        <dbReference type="Google" id="ProtNLM"/>
    </source>
</evidence>
<keyword evidence="3" id="KW-1185">Reference proteome</keyword>
<dbReference type="EnsemblMetazoa" id="GAUT005653-RA">
    <property type="protein sequence ID" value="GAUT005653-PA"/>
    <property type="gene ID" value="GAUT005653"/>
</dbReference>
<organism evidence="2 3">
    <name type="scientific">Glossina austeni</name>
    <name type="common">Savannah tsetse fly</name>
    <dbReference type="NCBI Taxonomy" id="7395"/>
    <lineage>
        <taxon>Eukaryota</taxon>
        <taxon>Metazoa</taxon>
        <taxon>Ecdysozoa</taxon>
        <taxon>Arthropoda</taxon>
        <taxon>Hexapoda</taxon>
        <taxon>Insecta</taxon>
        <taxon>Pterygota</taxon>
        <taxon>Neoptera</taxon>
        <taxon>Endopterygota</taxon>
        <taxon>Diptera</taxon>
        <taxon>Brachycera</taxon>
        <taxon>Muscomorpha</taxon>
        <taxon>Hippoboscoidea</taxon>
        <taxon>Glossinidae</taxon>
        <taxon>Glossina</taxon>
    </lineage>
</organism>
<dbReference type="Proteomes" id="UP000078200">
    <property type="component" value="Unassembled WGS sequence"/>
</dbReference>
<accession>A0A1A9UI71</accession>